<dbReference type="GO" id="GO:0008270">
    <property type="term" value="F:zinc ion binding"/>
    <property type="evidence" value="ECO:0007669"/>
    <property type="project" value="UniProtKB-KW"/>
</dbReference>
<dbReference type="FunFam" id="4.10.1110.10:FF:000001">
    <property type="entry name" value="Zinc finger AN1-type containing 6"/>
    <property type="match status" value="1"/>
</dbReference>
<keyword evidence="4" id="KW-0862">Zinc</keyword>
<dbReference type="PROSITE" id="PS51039">
    <property type="entry name" value="ZF_AN1"/>
    <property type="match status" value="1"/>
</dbReference>
<evidence type="ECO:0000313" key="9">
    <source>
        <dbReference type="EMBL" id="QDZ17878.1"/>
    </source>
</evidence>
<feature type="compositionally biased region" description="Low complexity" evidence="6">
    <location>
        <begin position="91"/>
        <end position="109"/>
    </location>
</feature>
<dbReference type="Pfam" id="PF01428">
    <property type="entry name" value="zf-AN1"/>
    <property type="match status" value="1"/>
</dbReference>
<dbReference type="InterPro" id="IPR000058">
    <property type="entry name" value="Znf_AN1"/>
</dbReference>
<dbReference type="InterPro" id="IPR002653">
    <property type="entry name" value="Znf_A20"/>
</dbReference>
<feature type="domain" description="A20-type" evidence="7">
    <location>
        <begin position="14"/>
        <end position="48"/>
    </location>
</feature>
<gene>
    <name evidence="9" type="ORF">A3770_01p03960</name>
</gene>
<dbReference type="Proteomes" id="UP000316726">
    <property type="component" value="Chromosome 1"/>
</dbReference>
<dbReference type="EMBL" id="CP031034">
    <property type="protein sequence ID" value="QDZ17878.1"/>
    <property type="molecule type" value="Genomic_DNA"/>
</dbReference>
<evidence type="ECO:0000313" key="10">
    <source>
        <dbReference type="Proteomes" id="UP000316726"/>
    </source>
</evidence>
<dbReference type="AlphaFoldDB" id="A0A5B8MBT2"/>
<dbReference type="InterPro" id="IPR050652">
    <property type="entry name" value="AN1_A20_ZnFinger"/>
</dbReference>
<feature type="domain" description="AN1-type" evidence="8">
    <location>
        <begin position="116"/>
        <end position="162"/>
    </location>
</feature>
<evidence type="ECO:0000256" key="6">
    <source>
        <dbReference type="SAM" id="MobiDB-lite"/>
    </source>
</evidence>
<protein>
    <submittedName>
        <fullName evidence="9">Zinc finger AN1-type domain-containing protein</fullName>
    </submittedName>
</protein>
<comment type="function">
    <text evidence="1">May be involved in environmental stress response.</text>
</comment>
<evidence type="ECO:0000256" key="5">
    <source>
        <dbReference type="PROSITE-ProRule" id="PRU00449"/>
    </source>
</evidence>
<dbReference type="Gene3D" id="4.10.1110.10">
    <property type="entry name" value="AN1-like Zinc finger"/>
    <property type="match status" value="1"/>
</dbReference>
<feature type="region of interest" description="Disordered" evidence="6">
    <location>
        <begin position="91"/>
        <end position="119"/>
    </location>
</feature>
<dbReference type="InterPro" id="IPR035896">
    <property type="entry name" value="AN1-like_Znf"/>
</dbReference>
<dbReference type="GO" id="GO:0003677">
    <property type="term" value="F:DNA binding"/>
    <property type="evidence" value="ECO:0007669"/>
    <property type="project" value="InterPro"/>
</dbReference>
<dbReference type="OrthoDB" id="428577at2759"/>
<organism evidence="9 10">
    <name type="scientific">Chloropicon primus</name>
    <dbReference type="NCBI Taxonomy" id="1764295"/>
    <lineage>
        <taxon>Eukaryota</taxon>
        <taxon>Viridiplantae</taxon>
        <taxon>Chlorophyta</taxon>
        <taxon>Chloropicophyceae</taxon>
        <taxon>Chloropicales</taxon>
        <taxon>Chloropicaceae</taxon>
        <taxon>Chloropicon</taxon>
    </lineage>
</organism>
<keyword evidence="3 5" id="KW-0863">Zinc-finger</keyword>
<proteinExistence type="predicted"/>
<reference evidence="9 10" key="1">
    <citation type="submission" date="2018-07" db="EMBL/GenBank/DDBJ databases">
        <title>The complete nuclear genome of the prasinophyte Chloropicon primus (CCMP1205).</title>
        <authorList>
            <person name="Pombert J.-F."/>
            <person name="Otis C."/>
            <person name="Turmel M."/>
            <person name="Lemieux C."/>
        </authorList>
    </citation>
    <scope>NUCLEOTIDE SEQUENCE [LARGE SCALE GENOMIC DNA]</scope>
    <source>
        <strain evidence="9 10">CCMP1205</strain>
    </source>
</reference>
<evidence type="ECO:0000256" key="1">
    <source>
        <dbReference type="ARBA" id="ARBA00003732"/>
    </source>
</evidence>
<dbReference type="SMART" id="SM00154">
    <property type="entry name" value="ZnF_AN1"/>
    <property type="match status" value="1"/>
</dbReference>
<evidence type="ECO:0000259" key="8">
    <source>
        <dbReference type="PROSITE" id="PS51039"/>
    </source>
</evidence>
<dbReference type="Gene3D" id="1.20.5.4770">
    <property type="match status" value="1"/>
</dbReference>
<evidence type="ECO:0000256" key="4">
    <source>
        <dbReference type="ARBA" id="ARBA00022833"/>
    </source>
</evidence>
<keyword evidence="10" id="KW-1185">Reference proteome</keyword>
<dbReference type="SUPFAM" id="SSF118310">
    <property type="entry name" value="AN1-like Zinc finger"/>
    <property type="match status" value="1"/>
</dbReference>
<evidence type="ECO:0000256" key="2">
    <source>
        <dbReference type="ARBA" id="ARBA00022723"/>
    </source>
</evidence>
<evidence type="ECO:0000259" key="7">
    <source>
        <dbReference type="PROSITE" id="PS51036"/>
    </source>
</evidence>
<name>A0A5B8MBT2_9CHLO</name>
<dbReference type="PANTHER" id="PTHR10634">
    <property type="entry name" value="AN1-TYPE ZINC FINGER PROTEIN"/>
    <property type="match status" value="1"/>
</dbReference>
<dbReference type="STRING" id="1764295.A0A5B8MBT2"/>
<keyword evidence="2" id="KW-0479">Metal-binding</keyword>
<dbReference type="PROSITE" id="PS51036">
    <property type="entry name" value="ZF_A20"/>
    <property type="match status" value="1"/>
</dbReference>
<sequence length="181" mass="19844">MTDHSGNQEKAVQPVQPQLCVKCNEFFGNPANLNMCSSCFRANAKQQESSSQQVQQVQQVKRDTFAGVTTCVPAGTSAVPKPLEPEPQCEVVPAEEPEAKPQAEAAVAPSPSRPPQKHKNRCYSCRKKIGLTGFTCKCGYIFCSEHRYSDKHDCPYDYKLAGREGIAKANPKVVASKINKI</sequence>
<dbReference type="SUPFAM" id="SSF57716">
    <property type="entry name" value="Glucocorticoid receptor-like (DNA-binding domain)"/>
    <property type="match status" value="1"/>
</dbReference>
<evidence type="ECO:0000256" key="3">
    <source>
        <dbReference type="ARBA" id="ARBA00022771"/>
    </source>
</evidence>
<accession>A0A5B8MBT2</accession>